<evidence type="ECO:0000256" key="2">
    <source>
        <dbReference type="ARBA" id="ARBA00023015"/>
    </source>
</evidence>
<dbReference type="SMR" id="A0A8T3AW47"/>
<dbReference type="PROSITE" id="PS50863">
    <property type="entry name" value="B3"/>
    <property type="match status" value="1"/>
</dbReference>
<dbReference type="Proteomes" id="UP000829196">
    <property type="component" value="Unassembled WGS sequence"/>
</dbReference>
<dbReference type="InterPro" id="IPR029061">
    <property type="entry name" value="THDP-binding"/>
</dbReference>
<dbReference type="SUPFAM" id="SSF52518">
    <property type="entry name" value="Thiamin diphosphate-binding fold (THDP-binding)"/>
    <property type="match status" value="1"/>
</dbReference>
<dbReference type="Pfam" id="PF12894">
    <property type="entry name" value="ANAPC4_WD40"/>
    <property type="match status" value="1"/>
</dbReference>
<proteinExistence type="predicted"/>
<evidence type="ECO:0000259" key="6">
    <source>
        <dbReference type="PROSITE" id="PS50863"/>
    </source>
</evidence>
<dbReference type="PANTHER" id="PTHR31391">
    <property type="entry name" value="B3 DOMAIN-CONTAINING PROTEIN OS11G0197600-RELATED"/>
    <property type="match status" value="1"/>
</dbReference>
<comment type="caution">
    <text evidence="7">The sequence shown here is derived from an EMBL/GenBank/DDBJ whole genome shotgun (WGS) entry which is preliminary data.</text>
</comment>
<dbReference type="Pfam" id="PF02362">
    <property type="entry name" value="B3"/>
    <property type="match status" value="1"/>
</dbReference>
<dbReference type="AlphaFoldDB" id="A0A8T3AW47"/>
<accession>A0A8T3AW47</accession>
<dbReference type="InterPro" id="IPR044837">
    <property type="entry name" value="REM16-like"/>
</dbReference>
<dbReference type="SUPFAM" id="SSF50978">
    <property type="entry name" value="WD40 repeat-like"/>
    <property type="match status" value="1"/>
</dbReference>
<evidence type="ECO:0000256" key="4">
    <source>
        <dbReference type="ARBA" id="ARBA00023163"/>
    </source>
</evidence>
<evidence type="ECO:0000256" key="3">
    <source>
        <dbReference type="ARBA" id="ARBA00023125"/>
    </source>
</evidence>
<dbReference type="SUPFAM" id="SSF101936">
    <property type="entry name" value="DNA-binding pseudobarrel domain"/>
    <property type="match status" value="1"/>
</dbReference>
<sequence length="564" mass="63444">MKKVVDLRRELHITDYLYSEHGYAGYPYESFSPVIGEPQSTDAGLSSYQDLGPSQPFFTRPTQQTTPGWYPHEHVPDSTLAGTVEAEQEGLFGVEQHVLRDRPTENLPVYLWNVSEGFTFELVTVEDDLGPVTSGNWAPDGQHLAIGWNNSEVQLLDSSSSQLLRTLKKIHRSRFGTLAWNNNILTICGIGNAFITDVQMLDEKSIDKANPTPCSQAARHDVANDFGQLSVDDFIAEIVEGDRFTVEKNFSSIYCGDVYEDEMTEEFDLKLWVCVSKNFDVKSHWGHHVPKGWEKALPTYTPESNVDATRNLSQQCLHALATILLDFLGRSADLTSSNMTLLQSFGDFQKATQEERNIENKIFDAGIFVLIAQIRSELLSFLSCEHTLQAAATAFCKDVPKRELGPSSQEFKDEHCQEDRSKILCPSSLQMSAEPSELAVQDGIVPLLGKPYFTSIVSERHIRDFILKFPSSFHHFLPSSSTLVVLYCRSNEWVVKCCVYDHKKQLENGWEKFAVDNNLRIGDGCVFELMNFKESYPLKFKVQILDGQIPQTTQVGVADLPSAD</sequence>
<dbReference type="InterPro" id="IPR036322">
    <property type="entry name" value="WD40_repeat_dom_sf"/>
</dbReference>
<name>A0A8T3AW47_DENNO</name>
<dbReference type="Gene3D" id="2.130.10.10">
    <property type="entry name" value="YVTN repeat-like/Quinoprotein amine dehydrogenase"/>
    <property type="match status" value="1"/>
</dbReference>
<feature type="domain" description="TF-B3" evidence="6">
    <location>
        <begin position="452"/>
        <end position="548"/>
    </location>
</feature>
<organism evidence="7 8">
    <name type="scientific">Dendrobium nobile</name>
    <name type="common">Orchid</name>
    <dbReference type="NCBI Taxonomy" id="94219"/>
    <lineage>
        <taxon>Eukaryota</taxon>
        <taxon>Viridiplantae</taxon>
        <taxon>Streptophyta</taxon>
        <taxon>Embryophyta</taxon>
        <taxon>Tracheophyta</taxon>
        <taxon>Spermatophyta</taxon>
        <taxon>Magnoliopsida</taxon>
        <taxon>Liliopsida</taxon>
        <taxon>Asparagales</taxon>
        <taxon>Orchidaceae</taxon>
        <taxon>Epidendroideae</taxon>
        <taxon>Malaxideae</taxon>
        <taxon>Dendrobiinae</taxon>
        <taxon>Dendrobium</taxon>
    </lineage>
</organism>
<dbReference type="GO" id="GO:0005634">
    <property type="term" value="C:nucleus"/>
    <property type="evidence" value="ECO:0007669"/>
    <property type="project" value="UniProtKB-SubCell"/>
</dbReference>
<evidence type="ECO:0000313" key="8">
    <source>
        <dbReference type="Proteomes" id="UP000829196"/>
    </source>
</evidence>
<evidence type="ECO:0000256" key="5">
    <source>
        <dbReference type="ARBA" id="ARBA00023242"/>
    </source>
</evidence>
<reference evidence="7" key="1">
    <citation type="journal article" date="2022" name="Front. Genet.">
        <title>Chromosome-Scale Assembly of the Dendrobium nobile Genome Provides Insights Into the Molecular Mechanism of the Biosynthesis of the Medicinal Active Ingredient of Dendrobium.</title>
        <authorList>
            <person name="Xu Q."/>
            <person name="Niu S.-C."/>
            <person name="Li K.-L."/>
            <person name="Zheng P.-J."/>
            <person name="Zhang X.-J."/>
            <person name="Jia Y."/>
            <person name="Liu Y."/>
            <person name="Niu Y.-X."/>
            <person name="Yu L.-H."/>
            <person name="Chen D.-F."/>
            <person name="Zhang G.-Q."/>
        </authorList>
    </citation>
    <scope>NUCLEOTIDE SEQUENCE</scope>
    <source>
        <tissue evidence="7">Leaf</tissue>
    </source>
</reference>
<comment type="subcellular location">
    <subcellularLocation>
        <location evidence="1">Nucleus</location>
    </subcellularLocation>
</comment>
<keyword evidence="4" id="KW-0804">Transcription</keyword>
<dbReference type="InterPro" id="IPR015943">
    <property type="entry name" value="WD40/YVTN_repeat-like_dom_sf"/>
</dbReference>
<dbReference type="OrthoDB" id="10267175at2759"/>
<keyword evidence="2" id="KW-0805">Transcription regulation</keyword>
<dbReference type="PANTHER" id="PTHR31391:SF64">
    <property type="entry name" value="B3 DOMAIN-CONTAINING PROTEIN OS06G0112300"/>
    <property type="match status" value="1"/>
</dbReference>
<evidence type="ECO:0000256" key="1">
    <source>
        <dbReference type="ARBA" id="ARBA00004123"/>
    </source>
</evidence>
<dbReference type="EMBL" id="JAGYWB010000013">
    <property type="protein sequence ID" value="KAI0500331.1"/>
    <property type="molecule type" value="Genomic_DNA"/>
</dbReference>
<keyword evidence="5" id="KW-0539">Nucleus</keyword>
<evidence type="ECO:0000313" key="7">
    <source>
        <dbReference type="EMBL" id="KAI0500331.1"/>
    </source>
</evidence>
<protein>
    <recommendedName>
        <fullName evidence="6">TF-B3 domain-containing protein</fullName>
    </recommendedName>
</protein>
<dbReference type="InterPro" id="IPR024977">
    <property type="entry name" value="Apc4-like_WD40_dom"/>
</dbReference>
<keyword evidence="8" id="KW-1185">Reference proteome</keyword>
<dbReference type="CDD" id="cd10017">
    <property type="entry name" value="B3_DNA"/>
    <property type="match status" value="1"/>
</dbReference>
<dbReference type="Gene3D" id="3.40.50.970">
    <property type="match status" value="1"/>
</dbReference>
<dbReference type="Gene3D" id="2.40.330.10">
    <property type="entry name" value="DNA-binding pseudobarrel domain"/>
    <property type="match status" value="1"/>
</dbReference>
<dbReference type="SMART" id="SM01019">
    <property type="entry name" value="B3"/>
    <property type="match status" value="1"/>
</dbReference>
<gene>
    <name evidence="7" type="ORF">KFK09_018543</name>
</gene>
<dbReference type="GO" id="GO:0003677">
    <property type="term" value="F:DNA binding"/>
    <property type="evidence" value="ECO:0007669"/>
    <property type="project" value="UniProtKB-KW"/>
</dbReference>
<keyword evidence="3" id="KW-0238">DNA-binding</keyword>
<dbReference type="InterPro" id="IPR003340">
    <property type="entry name" value="B3_DNA-bd"/>
</dbReference>
<dbReference type="InterPro" id="IPR015300">
    <property type="entry name" value="DNA-bd_pseudobarrel_sf"/>
</dbReference>